<dbReference type="Proteomes" id="UP001411173">
    <property type="component" value="Unassembled WGS sequence"/>
</dbReference>
<gene>
    <name evidence="1" type="ORF">AAIG39_01975</name>
</gene>
<dbReference type="EMBL" id="JBCIVJ010000001">
    <property type="protein sequence ID" value="MEN0577770.1"/>
    <property type="molecule type" value="Genomic_DNA"/>
</dbReference>
<proteinExistence type="predicted"/>
<organism evidence="1 2">
    <name type="scientific">Phytobacter palmae</name>
    <dbReference type="NCBI Taxonomy" id="1855371"/>
    <lineage>
        <taxon>Bacteria</taxon>
        <taxon>Pseudomonadati</taxon>
        <taxon>Pseudomonadota</taxon>
        <taxon>Gammaproteobacteria</taxon>
        <taxon>Enterobacterales</taxon>
        <taxon>Enterobacteriaceae</taxon>
        <taxon>Phytobacter</taxon>
    </lineage>
</organism>
<protein>
    <submittedName>
        <fullName evidence="1">Uncharacterized protein</fullName>
    </submittedName>
</protein>
<sequence length="41" mass="4533">MSHAAIASRTLTDADFLRNLPFTVTTGLFMLTSRQSGRQYG</sequence>
<evidence type="ECO:0000313" key="2">
    <source>
        <dbReference type="Proteomes" id="UP001411173"/>
    </source>
</evidence>
<name>A0ABU9UZF6_9ENTR</name>
<accession>A0ABU9UZF6</accession>
<dbReference type="RefSeq" id="WP_283775971.1">
    <property type="nucleotide sequence ID" value="NZ_JBCIVJ010000001.1"/>
</dbReference>
<keyword evidence="2" id="KW-1185">Reference proteome</keyword>
<reference evidence="1 2" key="1">
    <citation type="submission" date="2024-02" db="EMBL/GenBank/DDBJ databases">
        <title>Whole genome of MDR Enterobacteriaceae from southern Thailand.</title>
        <authorList>
            <person name="Surachat K."/>
        </authorList>
    </citation>
    <scope>NUCLEOTIDE SEQUENCE [LARGE SCALE GENOMIC DNA]</scope>
    <source>
        <strain evidence="1 2">PSU_29</strain>
    </source>
</reference>
<comment type="caution">
    <text evidence="1">The sequence shown here is derived from an EMBL/GenBank/DDBJ whole genome shotgun (WGS) entry which is preliminary data.</text>
</comment>
<evidence type="ECO:0000313" key="1">
    <source>
        <dbReference type="EMBL" id="MEN0577770.1"/>
    </source>
</evidence>